<keyword evidence="3" id="KW-1185">Reference proteome</keyword>
<dbReference type="EMBL" id="AODF01000060">
    <property type="protein sequence ID" value="EUJ24334.1"/>
    <property type="molecule type" value="Genomic_DNA"/>
</dbReference>
<evidence type="ECO:0000313" key="3">
    <source>
        <dbReference type="Proteomes" id="UP000019249"/>
    </source>
</evidence>
<name>A0ABP3AW32_9LIST</name>
<comment type="caution">
    <text evidence="2">The sequence shown here is derived from an EMBL/GenBank/DDBJ whole genome shotgun (WGS) entry which is preliminary data.</text>
</comment>
<gene>
    <name evidence="2" type="ORF">MFLO_15643</name>
    <name evidence="1" type="ORF">MFLO_15990</name>
</gene>
<proteinExistence type="predicted"/>
<protein>
    <submittedName>
        <fullName evidence="2">Uncharacterized protein</fullName>
    </submittedName>
</protein>
<evidence type="ECO:0000313" key="1">
    <source>
        <dbReference type="EMBL" id="EUJ23363.1"/>
    </source>
</evidence>
<organism evidence="2 3">
    <name type="scientific">Listeria floridensis FSL S10-1187</name>
    <dbReference type="NCBI Taxonomy" id="1265817"/>
    <lineage>
        <taxon>Bacteria</taxon>
        <taxon>Bacillati</taxon>
        <taxon>Bacillota</taxon>
        <taxon>Bacilli</taxon>
        <taxon>Bacillales</taxon>
        <taxon>Listeriaceae</taxon>
        <taxon>Listeria</taxon>
    </lineage>
</organism>
<dbReference type="EMBL" id="AODF01000075">
    <property type="protein sequence ID" value="EUJ23363.1"/>
    <property type="molecule type" value="Genomic_DNA"/>
</dbReference>
<accession>A0ABP3AW32</accession>
<dbReference type="Proteomes" id="UP000019249">
    <property type="component" value="Unassembled WGS sequence"/>
</dbReference>
<sequence>MLNSAKQGLSDASYDIKMGSFEHIRIHMDDIMDKLSKELGGVKVSKKPNVLATGFVPLIFRWGHE</sequence>
<evidence type="ECO:0000313" key="2">
    <source>
        <dbReference type="EMBL" id="EUJ24334.1"/>
    </source>
</evidence>
<reference evidence="2 3" key="1">
    <citation type="journal article" date="2014" name="Int. J. Syst. Evol. Microbiol.">
        <title>Listeria floridensis sp. nov., Listeria aquatica sp. nov., Listeria cornellensis sp. nov., Listeria riparia sp. nov. and Listeria grandensis sp. nov., from agricultural and natural environments.</title>
        <authorList>
            <person name="den Bakker H.C."/>
            <person name="Warchocki S."/>
            <person name="Wright E.M."/>
            <person name="Allred A.F."/>
            <person name="Ahlstrom C."/>
            <person name="Manuel C.S."/>
            <person name="Stasiewicz M.J."/>
            <person name="Burrell A."/>
            <person name="Roof S."/>
            <person name="Strawn L."/>
            <person name="Fortes E.D."/>
            <person name="Nightingale K.K."/>
            <person name="Kephart D."/>
            <person name="Wiedmann M."/>
        </authorList>
    </citation>
    <scope>NUCLEOTIDE SEQUENCE [LARGE SCALE GENOMIC DNA]</scope>
    <source>
        <strain evidence="2 3">FSL S10-1187</strain>
    </source>
</reference>